<keyword evidence="5" id="KW-0798">TonB box</keyword>
<dbReference type="EMBL" id="UOGF01000056">
    <property type="protein sequence ID" value="VAX29829.1"/>
    <property type="molecule type" value="Genomic_DNA"/>
</dbReference>
<protein>
    <submittedName>
        <fullName evidence="11">Outer membrane vitamin B12 receptor BtuB</fullName>
    </submittedName>
</protein>
<evidence type="ECO:0000313" key="11">
    <source>
        <dbReference type="EMBL" id="VAX29829.1"/>
    </source>
</evidence>
<dbReference type="InterPro" id="IPR037066">
    <property type="entry name" value="Plug_dom_sf"/>
</dbReference>
<keyword evidence="2" id="KW-0813">Transport</keyword>
<evidence type="ECO:0000256" key="4">
    <source>
        <dbReference type="ARBA" id="ARBA00022729"/>
    </source>
</evidence>
<name>A0A3B1CHY2_9ZZZZ</name>
<keyword evidence="4" id="KW-0732">Signal</keyword>
<dbReference type="Gene3D" id="2.170.130.10">
    <property type="entry name" value="TonB-dependent receptor, plug domain"/>
    <property type="match status" value="1"/>
</dbReference>
<dbReference type="SUPFAM" id="SSF56935">
    <property type="entry name" value="Porins"/>
    <property type="match status" value="1"/>
</dbReference>
<dbReference type="GO" id="GO:0015344">
    <property type="term" value="F:siderophore uptake transmembrane transporter activity"/>
    <property type="evidence" value="ECO:0007669"/>
    <property type="project" value="TreeGrafter"/>
</dbReference>
<feature type="domain" description="TonB-dependent receptor-like beta-barrel" evidence="9">
    <location>
        <begin position="238"/>
        <end position="669"/>
    </location>
</feature>
<dbReference type="AlphaFoldDB" id="A0A3B1CHY2"/>
<dbReference type="Gene3D" id="2.40.170.20">
    <property type="entry name" value="TonB-dependent receptor, beta-barrel domain"/>
    <property type="match status" value="1"/>
</dbReference>
<evidence type="ECO:0000259" key="9">
    <source>
        <dbReference type="Pfam" id="PF00593"/>
    </source>
</evidence>
<evidence type="ECO:0000256" key="8">
    <source>
        <dbReference type="ARBA" id="ARBA00023237"/>
    </source>
</evidence>
<evidence type="ECO:0000256" key="6">
    <source>
        <dbReference type="ARBA" id="ARBA00023136"/>
    </source>
</evidence>
<comment type="subcellular location">
    <subcellularLocation>
        <location evidence="1">Cell outer membrane</location>
        <topology evidence="1">Multi-pass membrane protein</topology>
    </subcellularLocation>
</comment>
<evidence type="ECO:0000259" key="10">
    <source>
        <dbReference type="Pfam" id="PF07715"/>
    </source>
</evidence>
<dbReference type="GO" id="GO:0044718">
    <property type="term" value="P:siderophore transmembrane transport"/>
    <property type="evidence" value="ECO:0007669"/>
    <property type="project" value="TreeGrafter"/>
</dbReference>
<proteinExistence type="predicted"/>
<dbReference type="InterPro" id="IPR000531">
    <property type="entry name" value="Beta-barrel_TonB"/>
</dbReference>
<sequence length="695" mass="77606">MKKLCLVLLLPFFISVPSFAAEDRLQSQTTEENKIKKFEKGKALAEVIILPKMAVTATRSQEDVKKIPAKIEVIDDQDVALTVGETLTEQLKKNSSVNVIEYPGVLAGIGIRGFRPEFSGITKHTLILINGRPAGATNLATILADNIERIEVLKGPASSLYGGEAMGGVVNIITRKNTGALTGMAEIGYGSFETYFLKTALGGEMGKGFDFDLFARRFEQADDFKMGNGQKRANTAYQTQNGNLRIGRDFAESWRLDMSGDLYQGRDIETPGDIFNGDAKSGRKDIDRYGMDLSISGELSHNNTLALTAYKTNETSESYRNFIGFTNPVQVAPYQSFDSEIDWLGFQVKDEHTWDEYRFITGIDYQDINKKSRSYNQDGSSKAPFSPDEGRENWGAYLETIGTFLNNRLTTTLGARYDTFKVETKTTPFKTDFRPNAERFSTFSPRAGLSFNVGQGIRLHSTVGKAFVPPGAAQLAGYAERVVSGVTMITRGNENLDPESSLSYDLGLGYDRPQSGLSLDFTYFHTEVDDRISRVTRGNITTFENSLGAVMEGLEADISFDLAAPLEWERSVSFFANTTYMLKAEEEQIGGTTRDIQNVAEYTLNYGVQYDDGKVDGKLHFRSQGRMKDTEWNTPGFPETEYPTFTVVDLVLRSSFREHHLLTLKVDNLTDKDYFEKKGFPKPGRGFYLSYAYQF</sequence>
<dbReference type="InterPro" id="IPR036942">
    <property type="entry name" value="Beta-barrel_TonB_sf"/>
</dbReference>
<dbReference type="Pfam" id="PF00593">
    <property type="entry name" value="TonB_dep_Rec_b-barrel"/>
    <property type="match status" value="1"/>
</dbReference>
<keyword evidence="7 11" id="KW-0675">Receptor</keyword>
<dbReference type="GO" id="GO:0009279">
    <property type="term" value="C:cell outer membrane"/>
    <property type="evidence" value="ECO:0007669"/>
    <property type="project" value="UniProtKB-SubCell"/>
</dbReference>
<keyword evidence="6" id="KW-0472">Membrane</keyword>
<keyword evidence="8" id="KW-0998">Cell outer membrane</keyword>
<gene>
    <name evidence="11" type="ORF">MNBD_NITROSPIRAE01-54</name>
</gene>
<keyword evidence="3" id="KW-0812">Transmembrane</keyword>
<feature type="domain" description="TonB-dependent receptor plug" evidence="10">
    <location>
        <begin position="64"/>
        <end position="169"/>
    </location>
</feature>
<evidence type="ECO:0000256" key="5">
    <source>
        <dbReference type="ARBA" id="ARBA00023077"/>
    </source>
</evidence>
<dbReference type="InterPro" id="IPR012910">
    <property type="entry name" value="Plug_dom"/>
</dbReference>
<evidence type="ECO:0000256" key="7">
    <source>
        <dbReference type="ARBA" id="ARBA00023170"/>
    </source>
</evidence>
<dbReference type="PANTHER" id="PTHR30069">
    <property type="entry name" value="TONB-DEPENDENT OUTER MEMBRANE RECEPTOR"/>
    <property type="match status" value="1"/>
</dbReference>
<dbReference type="Pfam" id="PF07715">
    <property type="entry name" value="Plug"/>
    <property type="match status" value="1"/>
</dbReference>
<reference evidence="11" key="1">
    <citation type="submission" date="2018-06" db="EMBL/GenBank/DDBJ databases">
        <authorList>
            <person name="Zhirakovskaya E."/>
        </authorList>
    </citation>
    <scope>NUCLEOTIDE SEQUENCE</scope>
</reference>
<dbReference type="InterPro" id="IPR039426">
    <property type="entry name" value="TonB-dep_rcpt-like"/>
</dbReference>
<evidence type="ECO:0000256" key="3">
    <source>
        <dbReference type="ARBA" id="ARBA00022692"/>
    </source>
</evidence>
<dbReference type="PANTHER" id="PTHR30069:SF29">
    <property type="entry name" value="HEMOGLOBIN AND HEMOGLOBIN-HAPTOGLOBIN-BINDING PROTEIN 1-RELATED"/>
    <property type="match status" value="1"/>
</dbReference>
<evidence type="ECO:0000256" key="2">
    <source>
        <dbReference type="ARBA" id="ARBA00022448"/>
    </source>
</evidence>
<evidence type="ECO:0000256" key="1">
    <source>
        <dbReference type="ARBA" id="ARBA00004571"/>
    </source>
</evidence>
<accession>A0A3B1CHY2</accession>
<dbReference type="CDD" id="cd01347">
    <property type="entry name" value="ligand_gated_channel"/>
    <property type="match status" value="1"/>
</dbReference>
<dbReference type="PROSITE" id="PS52016">
    <property type="entry name" value="TONB_DEPENDENT_REC_3"/>
    <property type="match status" value="1"/>
</dbReference>
<organism evidence="11">
    <name type="scientific">hydrothermal vent metagenome</name>
    <dbReference type="NCBI Taxonomy" id="652676"/>
    <lineage>
        <taxon>unclassified sequences</taxon>
        <taxon>metagenomes</taxon>
        <taxon>ecological metagenomes</taxon>
    </lineage>
</organism>